<dbReference type="SMART" id="SM00516">
    <property type="entry name" value="SEC14"/>
    <property type="match status" value="1"/>
</dbReference>
<dbReference type="Pfam" id="PF00650">
    <property type="entry name" value="CRAL_TRIO"/>
    <property type="match status" value="1"/>
</dbReference>
<dbReference type="Gene3D" id="3.40.525.10">
    <property type="entry name" value="CRAL-TRIO lipid binding domain"/>
    <property type="match status" value="1"/>
</dbReference>
<dbReference type="PANTHER" id="PTHR46384:SF1">
    <property type="entry name" value="MOTILE SPERM DOMAIN-CONTAINING PROTEIN 2"/>
    <property type="match status" value="1"/>
</dbReference>
<dbReference type="OrthoDB" id="75724at2759"/>
<dbReference type="InterPro" id="IPR000535">
    <property type="entry name" value="MSP_dom"/>
</dbReference>
<proteinExistence type="predicted"/>
<comment type="caution">
    <text evidence="4">The sequence shown here is derived from an EMBL/GenBank/DDBJ whole genome shotgun (WGS) entry which is preliminary data.</text>
</comment>
<evidence type="ECO:0000313" key="4">
    <source>
        <dbReference type="EMBL" id="CAH2000838.1"/>
    </source>
</evidence>
<accession>A0A9P0LQS6</accession>
<keyword evidence="1" id="KW-0472">Membrane</keyword>
<reference evidence="4" key="1">
    <citation type="submission" date="2022-03" db="EMBL/GenBank/DDBJ databases">
        <authorList>
            <person name="Sayadi A."/>
        </authorList>
    </citation>
    <scope>NUCLEOTIDE SEQUENCE</scope>
</reference>
<dbReference type="InterPro" id="IPR036865">
    <property type="entry name" value="CRAL-TRIO_dom_sf"/>
</dbReference>
<evidence type="ECO:0000313" key="5">
    <source>
        <dbReference type="Proteomes" id="UP001152888"/>
    </source>
</evidence>
<dbReference type="EMBL" id="CAKOFQ010007424">
    <property type="protein sequence ID" value="CAH2000838.1"/>
    <property type="molecule type" value="Genomic_DNA"/>
</dbReference>
<dbReference type="InterPro" id="IPR013783">
    <property type="entry name" value="Ig-like_fold"/>
</dbReference>
<protein>
    <recommendedName>
        <fullName evidence="6">Motile sperm domain-containing protein 2</fullName>
    </recommendedName>
</protein>
<dbReference type="Pfam" id="PF00635">
    <property type="entry name" value="Motile_Sperm"/>
    <property type="match status" value="1"/>
</dbReference>
<organism evidence="4 5">
    <name type="scientific">Acanthoscelides obtectus</name>
    <name type="common">Bean weevil</name>
    <name type="synonym">Bruchus obtectus</name>
    <dbReference type="NCBI Taxonomy" id="200917"/>
    <lineage>
        <taxon>Eukaryota</taxon>
        <taxon>Metazoa</taxon>
        <taxon>Ecdysozoa</taxon>
        <taxon>Arthropoda</taxon>
        <taxon>Hexapoda</taxon>
        <taxon>Insecta</taxon>
        <taxon>Pterygota</taxon>
        <taxon>Neoptera</taxon>
        <taxon>Endopterygota</taxon>
        <taxon>Coleoptera</taxon>
        <taxon>Polyphaga</taxon>
        <taxon>Cucujiformia</taxon>
        <taxon>Chrysomeloidea</taxon>
        <taxon>Chrysomelidae</taxon>
        <taxon>Bruchinae</taxon>
        <taxon>Bruchini</taxon>
        <taxon>Acanthoscelides</taxon>
    </lineage>
</organism>
<dbReference type="InterPro" id="IPR036273">
    <property type="entry name" value="CRAL/TRIO_N_dom_sf"/>
</dbReference>
<keyword evidence="5" id="KW-1185">Reference proteome</keyword>
<dbReference type="Proteomes" id="UP001152888">
    <property type="component" value="Unassembled WGS sequence"/>
</dbReference>
<dbReference type="InterPro" id="IPR053012">
    <property type="entry name" value="ER-organelle_contact"/>
</dbReference>
<dbReference type="PANTHER" id="PTHR46384">
    <property type="entry name" value="MOTILE SPERM DOMAIN-CONTAINING PROTEIN 2"/>
    <property type="match status" value="1"/>
</dbReference>
<dbReference type="PROSITE" id="PS50202">
    <property type="entry name" value="MSP"/>
    <property type="match status" value="1"/>
</dbReference>
<dbReference type="InterPro" id="IPR008962">
    <property type="entry name" value="PapD-like_sf"/>
</dbReference>
<evidence type="ECO:0000256" key="1">
    <source>
        <dbReference type="SAM" id="Phobius"/>
    </source>
</evidence>
<dbReference type="SUPFAM" id="SSF49354">
    <property type="entry name" value="PapD-like"/>
    <property type="match status" value="1"/>
</dbReference>
<dbReference type="SUPFAM" id="SSF46938">
    <property type="entry name" value="CRAL/TRIO N-terminal domain"/>
    <property type="match status" value="1"/>
</dbReference>
<dbReference type="PROSITE" id="PS50191">
    <property type="entry name" value="CRAL_TRIO"/>
    <property type="match status" value="1"/>
</dbReference>
<feature type="transmembrane region" description="Helical" evidence="1">
    <location>
        <begin position="460"/>
        <end position="480"/>
    </location>
</feature>
<evidence type="ECO:0000259" key="3">
    <source>
        <dbReference type="PROSITE" id="PS50202"/>
    </source>
</evidence>
<sequence length="504" mass="56499">MSVPQNQIEELRNLFLKDVETKGSGSVHPKDLARVKTSDDWLRRFIMHQEYDTQRALEMLWNSVRWRKENDVNDLDESKVRMDILVMGGFFPHGADIDGCKLLVFKCKKHTKGAIKMEELQKCIIYWFERLERMVQGKMITLFFDMEGCGLSNMDMELIKYLIGLFKEYYPYFLNYILIFEMPWILSTAFKVIKSWLPPKAVEKIKFVSTKDISSYVPVEHALTCWGGNSTYEFKFVPESVPEPAEKTSVSSVACVNNNNNRKQVHFNDGQMSEISLGNGDTTDGGSLKVTPSGIVSFILSGNELVSTLELQNTDPSSHISYKLKTTSPEKFRVKPSMGCLAPGESATVTLTLLPGYQLGGLSRDKFLVMSTPISASEAINVDMAEVWKNTSNRKVNQHRLKCIQSGGATGGAPGELTRNGNLTNASVEQDNSYNKLSATLSKLASCQAELHRSTKLTQYYQLATIFLVLMLGIVLGYVLHANMKELHGHSYCPNDYIGGGGRP</sequence>
<keyword evidence="1" id="KW-0812">Transmembrane</keyword>
<dbReference type="AlphaFoldDB" id="A0A9P0LQS6"/>
<keyword evidence="1" id="KW-1133">Transmembrane helix</keyword>
<dbReference type="InterPro" id="IPR001251">
    <property type="entry name" value="CRAL-TRIO_dom"/>
</dbReference>
<dbReference type="CDD" id="cd00170">
    <property type="entry name" value="SEC14"/>
    <property type="match status" value="1"/>
</dbReference>
<dbReference type="Gene3D" id="2.60.40.10">
    <property type="entry name" value="Immunoglobulins"/>
    <property type="match status" value="1"/>
</dbReference>
<feature type="domain" description="CRAL-TRIO" evidence="2">
    <location>
        <begin position="78"/>
        <end position="234"/>
    </location>
</feature>
<evidence type="ECO:0008006" key="6">
    <source>
        <dbReference type="Google" id="ProtNLM"/>
    </source>
</evidence>
<dbReference type="SUPFAM" id="SSF52087">
    <property type="entry name" value="CRAL/TRIO domain"/>
    <property type="match status" value="1"/>
</dbReference>
<dbReference type="GO" id="GO:0140284">
    <property type="term" value="C:endoplasmic reticulum-endosome membrane contact site"/>
    <property type="evidence" value="ECO:0007669"/>
    <property type="project" value="TreeGrafter"/>
</dbReference>
<gene>
    <name evidence="4" type="ORF">ACAOBT_LOCUS25826</name>
</gene>
<feature type="domain" description="MSP" evidence="3">
    <location>
        <begin position="287"/>
        <end position="406"/>
    </location>
</feature>
<dbReference type="GO" id="GO:0012505">
    <property type="term" value="C:endomembrane system"/>
    <property type="evidence" value="ECO:0007669"/>
    <property type="project" value="TreeGrafter"/>
</dbReference>
<evidence type="ECO:0000259" key="2">
    <source>
        <dbReference type="PROSITE" id="PS50191"/>
    </source>
</evidence>
<name>A0A9P0LQS6_ACAOB</name>